<gene>
    <name evidence="1" type="ORF">BALG_02117</name>
</gene>
<protein>
    <submittedName>
        <fullName evidence="1">Uncharacterized protein</fullName>
    </submittedName>
</protein>
<accession>A0A0E1WXP2</accession>
<evidence type="ECO:0000313" key="1">
    <source>
        <dbReference type="EMBL" id="EEZ28764.1"/>
    </source>
</evidence>
<sequence>MIGAELKPKETIWLSTFGLLSNQKAVSFVNLEAADGEKPCALLIFGAPVSYNG</sequence>
<reference evidence="1" key="1">
    <citation type="submission" date="2009-01" db="EMBL/GenBank/DDBJ databases">
        <title>The Genome Sequence of Brucella pinnipedialis M292/94/1.</title>
        <authorList>
            <consortium name="The Broad Institute Genome Sequencing Platform"/>
            <person name="Ward D."/>
            <person name="Young S.K."/>
            <person name="Kodira C.D."/>
            <person name="Zeng Q."/>
            <person name="Koehrsen M."/>
            <person name="Alvarado L."/>
            <person name="Berlin A."/>
            <person name="Borenstein D."/>
            <person name="Chen Z."/>
            <person name="Engels R."/>
            <person name="Freedman E."/>
            <person name="Gellesch M."/>
            <person name="Goldberg J."/>
            <person name="Griggs A."/>
            <person name="Gujja S."/>
            <person name="Heiman D."/>
            <person name="Hepburn T."/>
            <person name="Howarth C."/>
            <person name="Jen D."/>
            <person name="Larson L."/>
            <person name="Lewis B."/>
            <person name="Mehta T."/>
            <person name="Park D."/>
            <person name="Pearson M."/>
            <person name="Roberts A."/>
            <person name="Saif S."/>
            <person name="Shea T."/>
            <person name="Shenoy N."/>
            <person name="Sisk P."/>
            <person name="Stolte C."/>
            <person name="Sykes S."/>
            <person name="Walk T."/>
            <person name="White J."/>
            <person name="Yandava C."/>
            <person name="Whatmore A.M."/>
            <person name="Perrett L.L."/>
            <person name="O'Callaghan D."/>
            <person name="Nusbaum C."/>
            <person name="Galagan J."/>
            <person name="Birren B."/>
        </authorList>
    </citation>
    <scope>NUCLEOTIDE SEQUENCE [LARGE SCALE GENOMIC DNA]</scope>
    <source>
        <strain evidence="1">M292/94/1</strain>
    </source>
</reference>
<dbReference type="HOGENOM" id="CLU_213695_0_0_5"/>
<dbReference type="EMBL" id="EQ999534">
    <property type="protein sequence ID" value="EEZ28764.1"/>
    <property type="molecule type" value="Genomic_DNA"/>
</dbReference>
<proteinExistence type="predicted"/>
<dbReference type="AlphaFoldDB" id="A0A0E1WXP2"/>
<name>A0A0E1WXP2_9HYPH</name>
<dbReference type="Proteomes" id="UP000004659">
    <property type="component" value="Unassembled WGS sequence"/>
</dbReference>
<organism evidence="1">
    <name type="scientific">Brucella pinnipedialis M292/94/1</name>
    <dbReference type="NCBI Taxonomy" id="520462"/>
    <lineage>
        <taxon>Bacteria</taxon>
        <taxon>Pseudomonadati</taxon>
        <taxon>Pseudomonadota</taxon>
        <taxon>Alphaproteobacteria</taxon>
        <taxon>Hyphomicrobiales</taxon>
        <taxon>Brucellaceae</taxon>
        <taxon>Brucella/Ochrobactrum group</taxon>
        <taxon>Brucella</taxon>
    </lineage>
</organism>